<name>A0ACB9ZZS0_CATRO</name>
<reference evidence="2" key="1">
    <citation type="journal article" date="2023" name="Nat. Plants">
        <title>Single-cell RNA sequencing provides a high-resolution roadmap for understanding the multicellular compartmentation of specialized metabolism.</title>
        <authorList>
            <person name="Sun S."/>
            <person name="Shen X."/>
            <person name="Li Y."/>
            <person name="Li Y."/>
            <person name="Wang S."/>
            <person name="Li R."/>
            <person name="Zhang H."/>
            <person name="Shen G."/>
            <person name="Guo B."/>
            <person name="Wei J."/>
            <person name="Xu J."/>
            <person name="St-Pierre B."/>
            <person name="Chen S."/>
            <person name="Sun C."/>
        </authorList>
    </citation>
    <scope>NUCLEOTIDE SEQUENCE [LARGE SCALE GENOMIC DNA]</scope>
</reference>
<organism evidence="1 2">
    <name type="scientific">Catharanthus roseus</name>
    <name type="common">Madagascar periwinkle</name>
    <name type="synonym">Vinca rosea</name>
    <dbReference type="NCBI Taxonomy" id="4058"/>
    <lineage>
        <taxon>Eukaryota</taxon>
        <taxon>Viridiplantae</taxon>
        <taxon>Streptophyta</taxon>
        <taxon>Embryophyta</taxon>
        <taxon>Tracheophyta</taxon>
        <taxon>Spermatophyta</taxon>
        <taxon>Magnoliopsida</taxon>
        <taxon>eudicotyledons</taxon>
        <taxon>Gunneridae</taxon>
        <taxon>Pentapetalae</taxon>
        <taxon>asterids</taxon>
        <taxon>lamiids</taxon>
        <taxon>Gentianales</taxon>
        <taxon>Apocynaceae</taxon>
        <taxon>Rauvolfioideae</taxon>
        <taxon>Vinceae</taxon>
        <taxon>Catharanthinae</taxon>
        <taxon>Catharanthus</taxon>
    </lineage>
</organism>
<protein>
    <submittedName>
        <fullName evidence="1">Uncharacterized protein</fullName>
    </submittedName>
</protein>
<sequence>MPIQEEDVIIFWRKLEIGYDIPEEQHRGLGSNPSPHGRGRPPRSGRSRGRGRNSGRSSLSTVKNVVGDGNCGFRVVSRFLFGDENHCVEIRRSMSYDLRHRMHVYEQLLGSVERVSKLIMKTNWEEGLAPSKYWMNTHDHFYVIANTFNLYVVFLARSESTTVLPLVSNTDGPAGTIFIGLIEELQHFIQLQLVDGCPLPRLQIQWEYHRDM</sequence>
<dbReference type="EMBL" id="CM044707">
    <property type="protein sequence ID" value="KAI5654011.1"/>
    <property type="molecule type" value="Genomic_DNA"/>
</dbReference>
<evidence type="ECO:0000313" key="2">
    <source>
        <dbReference type="Proteomes" id="UP001060085"/>
    </source>
</evidence>
<evidence type="ECO:0000313" key="1">
    <source>
        <dbReference type="EMBL" id="KAI5654011.1"/>
    </source>
</evidence>
<keyword evidence="2" id="KW-1185">Reference proteome</keyword>
<comment type="caution">
    <text evidence="1">The sequence shown here is derived from an EMBL/GenBank/DDBJ whole genome shotgun (WGS) entry which is preliminary data.</text>
</comment>
<gene>
    <name evidence="1" type="ORF">M9H77_31198</name>
</gene>
<proteinExistence type="predicted"/>
<dbReference type="Proteomes" id="UP001060085">
    <property type="component" value="Linkage Group LG07"/>
</dbReference>
<accession>A0ACB9ZZS0</accession>